<sequence length="75" mass="8023">MLWDYLFAPGNGGMGGNPLGASPGLGNDFRFEVEPHPTTATTINNTRSCFMPETYPPPPNPRKDCLKTGKLASGL</sequence>
<accession>A0A382IUR5</accession>
<name>A0A382IUR5_9ZZZZ</name>
<evidence type="ECO:0000256" key="1">
    <source>
        <dbReference type="SAM" id="MobiDB-lite"/>
    </source>
</evidence>
<proteinExistence type="predicted"/>
<feature type="region of interest" description="Disordered" evidence="1">
    <location>
        <begin position="40"/>
        <end position="75"/>
    </location>
</feature>
<reference evidence="2" key="1">
    <citation type="submission" date="2018-05" db="EMBL/GenBank/DDBJ databases">
        <authorList>
            <person name="Lanie J.A."/>
            <person name="Ng W.-L."/>
            <person name="Kazmierczak K.M."/>
            <person name="Andrzejewski T.M."/>
            <person name="Davidsen T.M."/>
            <person name="Wayne K.J."/>
            <person name="Tettelin H."/>
            <person name="Glass J.I."/>
            <person name="Rusch D."/>
            <person name="Podicherti R."/>
            <person name="Tsui H.-C.T."/>
            <person name="Winkler M.E."/>
        </authorList>
    </citation>
    <scope>NUCLEOTIDE SEQUENCE</scope>
</reference>
<protein>
    <submittedName>
        <fullName evidence="2">Uncharacterized protein</fullName>
    </submittedName>
</protein>
<dbReference type="AlphaFoldDB" id="A0A382IUR5"/>
<organism evidence="2">
    <name type="scientific">marine metagenome</name>
    <dbReference type="NCBI Taxonomy" id="408172"/>
    <lineage>
        <taxon>unclassified sequences</taxon>
        <taxon>metagenomes</taxon>
        <taxon>ecological metagenomes</taxon>
    </lineage>
</organism>
<dbReference type="EMBL" id="UINC01069565">
    <property type="protein sequence ID" value="SVC03039.1"/>
    <property type="molecule type" value="Genomic_DNA"/>
</dbReference>
<gene>
    <name evidence="2" type="ORF">METZ01_LOCUS255893</name>
</gene>
<evidence type="ECO:0000313" key="2">
    <source>
        <dbReference type="EMBL" id="SVC03039.1"/>
    </source>
</evidence>